<comment type="caution">
    <text evidence="1">The sequence shown here is derived from an EMBL/GenBank/DDBJ whole genome shotgun (WGS) entry which is preliminary data.</text>
</comment>
<dbReference type="Proteomes" id="UP000790709">
    <property type="component" value="Unassembled WGS sequence"/>
</dbReference>
<proteinExistence type="predicted"/>
<organism evidence="1 2">
    <name type="scientific">Leucogyrophana mollusca</name>
    <dbReference type="NCBI Taxonomy" id="85980"/>
    <lineage>
        <taxon>Eukaryota</taxon>
        <taxon>Fungi</taxon>
        <taxon>Dikarya</taxon>
        <taxon>Basidiomycota</taxon>
        <taxon>Agaricomycotina</taxon>
        <taxon>Agaricomycetes</taxon>
        <taxon>Agaricomycetidae</taxon>
        <taxon>Boletales</taxon>
        <taxon>Boletales incertae sedis</taxon>
        <taxon>Leucogyrophana</taxon>
    </lineage>
</organism>
<name>A0ACB8AZ55_9AGAM</name>
<accession>A0ACB8AZ55</accession>
<sequence length="378" mass="41926">MYIPTSFPYLPLNEHSGNFAHWSAMVELWLVTCNLLDLLVGKEKALMLSAKAANKTDADYASQVLAFDVSAEARLFRECQGIIKGLSAMAVQSSEIVHFVGVTDPLITWKTLEDKYQACTAHDSVSLASGVEEITEIQSGFKQIELGKLICNNPFIQLILHSEQVKLGQLTLESTVNQIHSLEQYYPSFGSVIHISSERQKPKDFDAMKGYKWEQEWRSSDIANVLSPSIPVQNSLPPPLLAVSQHSASLSSTTSSFTPFHVDSAATARMESDVAHFACYTQFGSPVEVKLAKDYVVHAPEWGIILEEVLSSWVVHLVPPLHGWINKKDHVSCMQKTTETTQHLQHKHQPASCCHSLHGTAALGMQGIQPFLRLSVLY</sequence>
<protein>
    <submittedName>
        <fullName evidence="1">Uncharacterized protein</fullName>
    </submittedName>
</protein>
<gene>
    <name evidence="1" type="ORF">BV22DRAFT_1051463</name>
</gene>
<evidence type="ECO:0000313" key="2">
    <source>
        <dbReference type="Proteomes" id="UP000790709"/>
    </source>
</evidence>
<dbReference type="EMBL" id="MU266726">
    <property type="protein sequence ID" value="KAH7918846.1"/>
    <property type="molecule type" value="Genomic_DNA"/>
</dbReference>
<keyword evidence="2" id="KW-1185">Reference proteome</keyword>
<evidence type="ECO:0000313" key="1">
    <source>
        <dbReference type="EMBL" id="KAH7918846.1"/>
    </source>
</evidence>
<reference evidence="1" key="1">
    <citation type="journal article" date="2021" name="New Phytol.">
        <title>Evolutionary innovations through gain and loss of genes in the ectomycorrhizal Boletales.</title>
        <authorList>
            <person name="Wu G."/>
            <person name="Miyauchi S."/>
            <person name="Morin E."/>
            <person name="Kuo A."/>
            <person name="Drula E."/>
            <person name="Varga T."/>
            <person name="Kohler A."/>
            <person name="Feng B."/>
            <person name="Cao Y."/>
            <person name="Lipzen A."/>
            <person name="Daum C."/>
            <person name="Hundley H."/>
            <person name="Pangilinan J."/>
            <person name="Johnson J."/>
            <person name="Barry K."/>
            <person name="LaButti K."/>
            <person name="Ng V."/>
            <person name="Ahrendt S."/>
            <person name="Min B."/>
            <person name="Choi I.G."/>
            <person name="Park H."/>
            <person name="Plett J.M."/>
            <person name="Magnuson J."/>
            <person name="Spatafora J.W."/>
            <person name="Nagy L.G."/>
            <person name="Henrissat B."/>
            <person name="Grigoriev I.V."/>
            <person name="Yang Z.L."/>
            <person name="Xu J."/>
            <person name="Martin F.M."/>
        </authorList>
    </citation>
    <scope>NUCLEOTIDE SEQUENCE</scope>
    <source>
        <strain evidence="1">KUC20120723A-06</strain>
    </source>
</reference>